<evidence type="ECO:0000313" key="3">
    <source>
        <dbReference type="Proteomes" id="UP000521748"/>
    </source>
</evidence>
<evidence type="ECO:0000256" key="1">
    <source>
        <dbReference type="SAM" id="Phobius"/>
    </source>
</evidence>
<sequence>MVESARPGTRKPLVLLAYLALAATWGASFLFMKVGLEGLSSAQVVWGRLAFGALALVALMIFRQAALASRTADLGSYARRLHLFLRGALPALRLGRAVPALWDSPAS</sequence>
<feature type="transmembrane region" description="Helical" evidence="1">
    <location>
        <begin position="12"/>
        <end position="32"/>
    </location>
</feature>
<reference evidence="2 3" key="1">
    <citation type="submission" date="2020-07" db="EMBL/GenBank/DDBJ databases">
        <title>Sequencing the genomes of 1000 actinobacteria strains.</title>
        <authorList>
            <person name="Klenk H.-P."/>
        </authorList>
    </citation>
    <scope>NUCLEOTIDE SEQUENCE [LARGE SCALE GENOMIC DNA]</scope>
    <source>
        <strain evidence="2 3">DSM 102047</strain>
    </source>
</reference>
<protein>
    <recommendedName>
        <fullName evidence="4">EamA-like transporter family</fullName>
    </recommendedName>
</protein>
<keyword evidence="1" id="KW-1133">Transmembrane helix</keyword>
<keyword evidence="1" id="KW-0812">Transmembrane</keyword>
<comment type="caution">
    <text evidence="2">The sequence shown here is derived from an EMBL/GenBank/DDBJ whole genome shotgun (WGS) entry which is preliminary data.</text>
</comment>
<organism evidence="2 3">
    <name type="scientific">Psychromicrobium silvestre</name>
    <dbReference type="NCBI Taxonomy" id="1645614"/>
    <lineage>
        <taxon>Bacteria</taxon>
        <taxon>Bacillati</taxon>
        <taxon>Actinomycetota</taxon>
        <taxon>Actinomycetes</taxon>
        <taxon>Micrococcales</taxon>
        <taxon>Micrococcaceae</taxon>
        <taxon>Psychromicrobium</taxon>
    </lineage>
</organism>
<keyword evidence="3" id="KW-1185">Reference proteome</keyword>
<gene>
    <name evidence="2" type="ORF">FHU41_001643</name>
</gene>
<evidence type="ECO:0008006" key="4">
    <source>
        <dbReference type="Google" id="ProtNLM"/>
    </source>
</evidence>
<name>A0A7Y9LTJ9_9MICC</name>
<accession>A0A7Y9LTJ9</accession>
<feature type="transmembrane region" description="Helical" evidence="1">
    <location>
        <begin position="44"/>
        <end position="62"/>
    </location>
</feature>
<evidence type="ECO:0000313" key="2">
    <source>
        <dbReference type="EMBL" id="NYE95393.1"/>
    </source>
</evidence>
<dbReference type="EMBL" id="JACBYQ010000002">
    <property type="protein sequence ID" value="NYE95393.1"/>
    <property type="molecule type" value="Genomic_DNA"/>
</dbReference>
<keyword evidence="1" id="KW-0472">Membrane</keyword>
<dbReference type="Proteomes" id="UP000521748">
    <property type="component" value="Unassembled WGS sequence"/>
</dbReference>
<dbReference type="AlphaFoldDB" id="A0A7Y9LTJ9"/>
<dbReference type="RefSeq" id="WP_246279579.1">
    <property type="nucleotide sequence ID" value="NZ_JACBYQ010000002.1"/>
</dbReference>
<proteinExistence type="predicted"/>